<sequence length="76" mass="9701">MNYKYKNVLKAINRFFRLLFFSIFYYRQVNSENKIKKKKIKKLEKENLNLKKENFFLKKKIKKKEKIINRILYFEW</sequence>
<keyword evidence="1" id="KW-0175">Coiled coil</keyword>
<feature type="coiled-coil region" evidence="1">
    <location>
        <begin position="26"/>
        <end position="60"/>
    </location>
</feature>
<evidence type="ECO:0000256" key="1">
    <source>
        <dbReference type="SAM" id="Coils"/>
    </source>
</evidence>
<gene>
    <name evidence="2" type="ORF">METZ01_LOCUS80334</name>
</gene>
<accession>A0A381UH61</accession>
<name>A0A381UH61_9ZZZZ</name>
<protein>
    <submittedName>
        <fullName evidence="2">Uncharacterized protein</fullName>
    </submittedName>
</protein>
<evidence type="ECO:0000313" key="2">
    <source>
        <dbReference type="EMBL" id="SVA27480.1"/>
    </source>
</evidence>
<reference evidence="2" key="1">
    <citation type="submission" date="2018-05" db="EMBL/GenBank/DDBJ databases">
        <authorList>
            <person name="Lanie J.A."/>
            <person name="Ng W.-L."/>
            <person name="Kazmierczak K.M."/>
            <person name="Andrzejewski T.M."/>
            <person name="Davidsen T.M."/>
            <person name="Wayne K.J."/>
            <person name="Tettelin H."/>
            <person name="Glass J.I."/>
            <person name="Rusch D."/>
            <person name="Podicherti R."/>
            <person name="Tsui H.-C.T."/>
            <person name="Winkler M.E."/>
        </authorList>
    </citation>
    <scope>NUCLEOTIDE SEQUENCE</scope>
</reference>
<proteinExistence type="predicted"/>
<organism evidence="2">
    <name type="scientific">marine metagenome</name>
    <dbReference type="NCBI Taxonomy" id="408172"/>
    <lineage>
        <taxon>unclassified sequences</taxon>
        <taxon>metagenomes</taxon>
        <taxon>ecological metagenomes</taxon>
    </lineage>
</organism>
<dbReference type="AlphaFoldDB" id="A0A381UH61"/>
<dbReference type="EMBL" id="UINC01006429">
    <property type="protein sequence ID" value="SVA27480.1"/>
    <property type="molecule type" value="Genomic_DNA"/>
</dbReference>